<dbReference type="NCBIfam" id="TIGR00842">
    <property type="entry name" value="bcct"/>
    <property type="match status" value="1"/>
</dbReference>
<dbReference type="InterPro" id="IPR018093">
    <property type="entry name" value="BCCT_CS"/>
</dbReference>
<dbReference type="GO" id="GO:0022857">
    <property type="term" value="F:transmembrane transporter activity"/>
    <property type="evidence" value="ECO:0007669"/>
    <property type="project" value="InterPro"/>
</dbReference>
<sequence length="546" mass="58048">MNKKGEPTVNPKHVKVGLSERGLYAGLNPPVTLASKAVVALLVIYAAAFPDHAVSALGQLNSLLLATFNSYYIYAVALFLIFCLFCALSPFGKIRLGKDDERPEFSFFAWFSMMFSAGMGIGLMFYSIGEPLYHFQTNPELIQTGTEGATSAAVSSAMRYTFLHWGLHAWGVYVAAGLAMAYFAYPKGLPLTIRSTLLPLFGKRLNGPLGHVVDILAVVATTLGIATSVGAGVTQLVSGTEYIFGIGGLVDAEGVPSPVAIITALLVIMVLATISAVTGVKRGVNWLSQINMYLSFGLLGFFLLAGSTAYGFGLFGESLLDYGANLIPLTFNVWDATTDLGQWQTGWTILYWAWWIAFAPFVGLFLARISKGRTIREFVFGCVIVPSLMCFLWMSMLGGTGLDLELNGPAKGAIIAAVGSDIGSVLFVTIGMLDSGLLGGIVSIACGILIITYLVTSADSGVLVLNTIMAGGNSEPDTRHRIIWGTILTLVVGSLLLAGGLGAIQKAMIIGALPFSLVMVLMCISMTKSLFQSRREGQSPMAVEKA</sequence>
<feature type="transmembrane region" description="Helical" evidence="8">
    <location>
        <begin position="212"/>
        <end position="237"/>
    </location>
</feature>
<dbReference type="InterPro" id="IPR000060">
    <property type="entry name" value="BCCT_transptr"/>
</dbReference>
<feature type="transmembrane region" description="Helical" evidence="8">
    <location>
        <begin position="70"/>
        <end position="88"/>
    </location>
</feature>
<proteinExistence type="inferred from homology"/>
<dbReference type="PROSITE" id="PS01303">
    <property type="entry name" value="BCCT"/>
    <property type="match status" value="1"/>
</dbReference>
<evidence type="ECO:0000256" key="1">
    <source>
        <dbReference type="ARBA" id="ARBA00004651"/>
    </source>
</evidence>
<evidence type="ECO:0000256" key="4">
    <source>
        <dbReference type="ARBA" id="ARBA00022475"/>
    </source>
</evidence>
<evidence type="ECO:0000256" key="2">
    <source>
        <dbReference type="ARBA" id="ARBA00005658"/>
    </source>
</evidence>
<name>A0A3D9HE77_9PROT</name>
<feature type="transmembrane region" description="Helical" evidence="8">
    <location>
        <begin position="31"/>
        <end position="50"/>
    </location>
</feature>
<dbReference type="Proteomes" id="UP000256845">
    <property type="component" value="Unassembled WGS sequence"/>
</dbReference>
<evidence type="ECO:0000256" key="8">
    <source>
        <dbReference type="SAM" id="Phobius"/>
    </source>
</evidence>
<keyword evidence="4" id="KW-1003">Cell membrane</keyword>
<feature type="transmembrane region" description="Helical" evidence="8">
    <location>
        <begin position="511"/>
        <end position="531"/>
    </location>
</feature>
<dbReference type="AlphaFoldDB" id="A0A3D9HE77"/>
<keyword evidence="5 8" id="KW-0812">Transmembrane</keyword>
<dbReference type="GO" id="GO:0005886">
    <property type="term" value="C:plasma membrane"/>
    <property type="evidence" value="ECO:0007669"/>
    <property type="project" value="UniProtKB-SubCell"/>
</dbReference>
<feature type="transmembrane region" description="Helical" evidence="8">
    <location>
        <begin position="257"/>
        <end position="280"/>
    </location>
</feature>
<evidence type="ECO:0000256" key="5">
    <source>
        <dbReference type="ARBA" id="ARBA00022692"/>
    </source>
</evidence>
<keyword evidence="3" id="KW-0813">Transport</keyword>
<dbReference type="Pfam" id="PF02028">
    <property type="entry name" value="BCCT"/>
    <property type="match status" value="1"/>
</dbReference>
<keyword evidence="7 8" id="KW-0472">Membrane</keyword>
<organism evidence="9 10">
    <name type="scientific">Aestuariispira insulae</name>
    <dbReference type="NCBI Taxonomy" id="1461337"/>
    <lineage>
        <taxon>Bacteria</taxon>
        <taxon>Pseudomonadati</taxon>
        <taxon>Pseudomonadota</taxon>
        <taxon>Alphaproteobacteria</taxon>
        <taxon>Rhodospirillales</taxon>
        <taxon>Kiloniellaceae</taxon>
        <taxon>Aestuariispira</taxon>
    </lineage>
</organism>
<keyword evidence="6 8" id="KW-1133">Transmembrane helix</keyword>
<comment type="similarity">
    <text evidence="2">Belongs to the BCCT transporter (TC 2.A.15) family.</text>
</comment>
<comment type="subcellular location">
    <subcellularLocation>
        <location evidence="1">Cell membrane</location>
        <topology evidence="1">Multi-pass membrane protein</topology>
    </subcellularLocation>
</comment>
<dbReference type="PANTHER" id="PTHR30047:SF7">
    <property type="entry name" value="HIGH-AFFINITY CHOLINE TRANSPORT PROTEIN"/>
    <property type="match status" value="1"/>
</dbReference>
<keyword evidence="10" id="KW-1185">Reference proteome</keyword>
<feature type="transmembrane region" description="Helical" evidence="8">
    <location>
        <begin position="292"/>
        <end position="312"/>
    </location>
</feature>
<feature type="transmembrane region" description="Helical" evidence="8">
    <location>
        <begin position="165"/>
        <end position="185"/>
    </location>
</feature>
<accession>A0A3D9HE77</accession>
<feature type="transmembrane region" description="Helical" evidence="8">
    <location>
        <begin position="349"/>
        <end position="366"/>
    </location>
</feature>
<evidence type="ECO:0000256" key="7">
    <source>
        <dbReference type="ARBA" id="ARBA00023136"/>
    </source>
</evidence>
<reference evidence="9 10" key="1">
    <citation type="submission" date="2018-07" db="EMBL/GenBank/DDBJ databases">
        <title>Genomic Encyclopedia of Type Strains, Phase III (KMG-III): the genomes of soil and plant-associated and newly described type strains.</title>
        <authorList>
            <person name="Whitman W."/>
        </authorList>
    </citation>
    <scope>NUCLEOTIDE SEQUENCE [LARGE SCALE GENOMIC DNA]</scope>
    <source>
        <strain evidence="9 10">CECT 8488</strain>
    </source>
</reference>
<feature type="transmembrane region" description="Helical" evidence="8">
    <location>
        <begin position="410"/>
        <end position="430"/>
    </location>
</feature>
<protein>
    <submittedName>
        <fullName evidence="9">Choline/carnitine/betaine transport</fullName>
    </submittedName>
</protein>
<feature type="transmembrane region" description="Helical" evidence="8">
    <location>
        <begin position="482"/>
        <end position="504"/>
    </location>
</feature>
<gene>
    <name evidence="9" type="ORF">DFP90_109134</name>
</gene>
<dbReference type="EMBL" id="QRDW01000009">
    <property type="protein sequence ID" value="RED47770.1"/>
    <property type="molecule type" value="Genomic_DNA"/>
</dbReference>
<feature type="transmembrane region" description="Helical" evidence="8">
    <location>
        <begin position="108"/>
        <end position="128"/>
    </location>
</feature>
<evidence type="ECO:0000313" key="9">
    <source>
        <dbReference type="EMBL" id="RED47770.1"/>
    </source>
</evidence>
<evidence type="ECO:0000256" key="3">
    <source>
        <dbReference type="ARBA" id="ARBA00022448"/>
    </source>
</evidence>
<feature type="transmembrane region" description="Helical" evidence="8">
    <location>
        <begin position="437"/>
        <end position="456"/>
    </location>
</feature>
<comment type="caution">
    <text evidence="9">The sequence shown here is derived from an EMBL/GenBank/DDBJ whole genome shotgun (WGS) entry which is preliminary data.</text>
</comment>
<feature type="transmembrane region" description="Helical" evidence="8">
    <location>
        <begin position="378"/>
        <end position="398"/>
    </location>
</feature>
<dbReference type="PANTHER" id="PTHR30047">
    <property type="entry name" value="HIGH-AFFINITY CHOLINE TRANSPORT PROTEIN-RELATED"/>
    <property type="match status" value="1"/>
</dbReference>
<evidence type="ECO:0000256" key="6">
    <source>
        <dbReference type="ARBA" id="ARBA00022989"/>
    </source>
</evidence>
<evidence type="ECO:0000313" key="10">
    <source>
        <dbReference type="Proteomes" id="UP000256845"/>
    </source>
</evidence>